<evidence type="ECO:0000313" key="2">
    <source>
        <dbReference type="Proteomes" id="UP000254704"/>
    </source>
</evidence>
<dbReference type="Pfam" id="PF06002">
    <property type="entry name" value="CST-I"/>
    <property type="match status" value="1"/>
</dbReference>
<dbReference type="SUPFAM" id="SSF102414">
    <property type="entry name" value="Alpha-2,3/8-sialyltransferase CstII"/>
    <property type="match status" value="1"/>
</dbReference>
<dbReference type="RefSeq" id="WP_255313152.1">
    <property type="nucleotide sequence ID" value="NZ_UGTV01000015.1"/>
</dbReference>
<accession>A0A379EXW2</accession>
<keyword evidence="1" id="KW-0328">Glycosyltransferase</keyword>
<dbReference type="Proteomes" id="UP000254704">
    <property type="component" value="Unassembled WGS sequence"/>
</dbReference>
<sequence>MSIISKFSGQSENMDKWGGEEMTLKIKSKGIDRNNVESVVIAGNGKSLSKIEYSVLPERYDVFRCNQFYFEDKYYLGKNIKAVFFNTGVILEQYYTLYNLVRNKEYICENIILSSFNTNEFEFNENKKLMNVFIGVTNGYEEYLSKLEKLDKYLRFREVFEGKRITSGVYMAAVAVAAGYKDIYLVGIDFYTEEQTSYAFEHKKNNILKLIPSFNNSISQAGFHNENTDIDALLFLKETYDVNFYSISSHSPMSKYFPLPDFKNDVCYVPDKKINYIDDILLPPKFVYKKLGILSPKKKALYSNVAFRFFKDLLRLPSAIKHYLREK</sequence>
<dbReference type="AlphaFoldDB" id="A0A379EXW2"/>
<name>A0A379EXW2_9PAST</name>
<organism evidence="1 2">
    <name type="scientific">Pasteurella canis</name>
    <dbReference type="NCBI Taxonomy" id="753"/>
    <lineage>
        <taxon>Bacteria</taxon>
        <taxon>Pseudomonadati</taxon>
        <taxon>Pseudomonadota</taxon>
        <taxon>Gammaproteobacteria</taxon>
        <taxon>Pasteurellales</taxon>
        <taxon>Pasteurellaceae</taxon>
        <taxon>Pasteurella</taxon>
    </lineage>
</organism>
<keyword evidence="1" id="KW-0808">Transferase</keyword>
<dbReference type="InterPro" id="IPR009251">
    <property type="entry name" value="A-2_3-sialyltransferase"/>
</dbReference>
<dbReference type="EMBL" id="UGTV01000015">
    <property type="protein sequence ID" value="SUC11152.1"/>
    <property type="molecule type" value="Genomic_DNA"/>
</dbReference>
<dbReference type="InterPro" id="IPR036715">
    <property type="entry name" value="A-2_3-sialylTrfase_sf"/>
</dbReference>
<evidence type="ECO:0000313" key="1">
    <source>
        <dbReference type="EMBL" id="SUC11152.1"/>
    </source>
</evidence>
<protein>
    <submittedName>
        <fullName evidence="1">Alpha-2,3-sialyltransferase</fullName>
    </submittedName>
</protein>
<dbReference type="Gene3D" id="3.90.1480.10">
    <property type="entry name" value="Alpha-2,3-sialyltransferase"/>
    <property type="match status" value="1"/>
</dbReference>
<reference evidence="1 2" key="1">
    <citation type="submission" date="2018-06" db="EMBL/GenBank/DDBJ databases">
        <authorList>
            <consortium name="Pathogen Informatics"/>
            <person name="Doyle S."/>
        </authorList>
    </citation>
    <scope>NUCLEOTIDE SEQUENCE [LARGE SCALE GENOMIC DNA]</scope>
    <source>
        <strain evidence="1 2">NCTC11621</strain>
    </source>
</reference>
<proteinExistence type="predicted"/>
<dbReference type="GO" id="GO:0016757">
    <property type="term" value="F:glycosyltransferase activity"/>
    <property type="evidence" value="ECO:0007669"/>
    <property type="project" value="UniProtKB-KW"/>
</dbReference>
<gene>
    <name evidence="1" type="ORF">NCTC11621_02236</name>
</gene>